<dbReference type="KEGG" id="tet:TTHERM_00077700"/>
<keyword evidence="5" id="KW-1185">Reference proteome</keyword>
<dbReference type="EMBL" id="GG662704">
    <property type="protein sequence ID" value="EAR95466.1"/>
    <property type="molecule type" value="Genomic_DNA"/>
</dbReference>
<dbReference type="InParanoid" id="Q23FZ4"/>
<dbReference type="GeneID" id="7837017"/>
<evidence type="ECO:0000313" key="4">
    <source>
        <dbReference type="EMBL" id="EAR95466.1"/>
    </source>
</evidence>
<feature type="repeat" description="WD" evidence="1">
    <location>
        <begin position="487"/>
        <end position="511"/>
    </location>
</feature>
<feature type="region of interest" description="Disordered" evidence="3">
    <location>
        <begin position="1050"/>
        <end position="1087"/>
    </location>
</feature>
<dbReference type="InterPro" id="IPR036322">
    <property type="entry name" value="WD40_repeat_dom_sf"/>
</dbReference>
<dbReference type="InterPro" id="IPR001680">
    <property type="entry name" value="WD40_rpt"/>
</dbReference>
<evidence type="ECO:0000313" key="5">
    <source>
        <dbReference type="Proteomes" id="UP000009168"/>
    </source>
</evidence>
<feature type="region of interest" description="Disordered" evidence="3">
    <location>
        <begin position="1138"/>
        <end position="1174"/>
    </location>
</feature>
<dbReference type="InterPro" id="IPR015943">
    <property type="entry name" value="WD40/YVTN_repeat-like_dom_sf"/>
</dbReference>
<name>Q23FZ4_TETTS</name>
<feature type="compositionally biased region" description="Low complexity" evidence="3">
    <location>
        <begin position="1050"/>
        <end position="1076"/>
    </location>
</feature>
<proteinExistence type="predicted"/>
<dbReference type="AlphaFoldDB" id="Q23FZ4"/>
<feature type="compositionally biased region" description="Basic and acidic residues" evidence="3">
    <location>
        <begin position="1159"/>
        <end position="1168"/>
    </location>
</feature>
<sequence>MNSELEKLNFSSYFPYLKIQKQQNEIVCGYHQINTQQINQFCTSQYFGLVKIHDFNTQLLLQTNCCILISPTHAITVKDQFLNEKGEFIYKLDQINVAFSEYRTQIISYILLDRFIIFNLQLNLGDIFGYVGLAQRQHDTMNQGLNLNNQDQTPFIQGFNEYGSISYFQAIVYREDSKEYEAPNCGFVRLLQGCAMLKQDSEFGIYLHGLVSYSDEKQRIIIQKLNFTDIFVIAEVILAAGNTLSEQKLDISALYSIDQKTFLNPKSNIYRKSLGFEENIQSLEQLNKQQIQLIDIKVINSQLLCAISKQGTLFIINMDQNLIEHTIQLDEQPSIVQVIHDELFIGLNKKIIVINYAQGYQIARTYNFYSQILSLKQIDDNLDCNSQNCLYIVGCYDGLYQIKMNEKIPQKIEIPNFKIDKVLNIQINQETIDQAPMNQYNILSNFDQLIISAAEKILIIDRNQRIVKKKFIAHSKNVYIIEQVRVNLLLSGSSDKQLILWDKKTGHLLKTIQHTNPIYSGYLLNQSELITIDYNTIWIFNTITFQNTKYEYHKKPITCSTKASSNSFLTCDTSNQIILWKADNFEIESFMESKFKIGKLPELQTYNERDSHCLEQRFSENECDFNYIPQNIKGPSLLKYQIELQEQKAAQKELHFMLEDQICQNIEERLLYQQKIKQMKFFIEEKNNDVQKIITTLSKKKEKITNVFKEANQNQENSNLKIAHLNQELKQQIDLQTSKVLDSASLQNQENQMTVKKQANIYIDDCLQTNQKAPSQMLGADHLTKSSYSYQFSTEQTNKSNLNSQNLTQFEIGQTNNQNYNNYGSLNQTQSQNNKADQIGQNQIKSNEDPVQKQQDVLSQYQTNKRSSNVQNNEYQYVSNHQFGYEENQNFFSRQLEQLTLQNSQQQGGLLQLEIPQQQNEHFIRFTESNLQYNKESDDIEQIQIKQNQDEFNTKQNYDQYNTKQSDYQFEQNAAEQNLYQTQTNFTIKPIPVQNTLSNLTESSDQNFKNREIKYEQIRDQDEQFQERQSSNKSYIQQINQILNQMQNLKQLQSTSQKSKDSQQNSISNNSQNQQKIYDSSRQQQGDNSQNLINQLAFILENSNTKQEQIYEILSQQLIQQQNQNLDQKDEGQFNQISAGQDKQQSDQPIQNSKILPNSDEKKKEQKLSKSKNIIQKIEKMQKMEEKLKKNDPILEQLYSLIQSSK</sequence>
<keyword evidence="2" id="KW-0175">Coiled coil</keyword>
<evidence type="ECO:0000256" key="2">
    <source>
        <dbReference type="SAM" id="Coils"/>
    </source>
</evidence>
<feature type="compositionally biased region" description="Polar residues" evidence="3">
    <location>
        <begin position="825"/>
        <end position="839"/>
    </location>
</feature>
<feature type="compositionally biased region" description="Polar residues" evidence="3">
    <location>
        <begin position="1077"/>
        <end position="1087"/>
    </location>
</feature>
<keyword evidence="1" id="KW-0853">WD repeat</keyword>
<accession>Q23FZ4</accession>
<feature type="compositionally biased region" description="Polar residues" evidence="3">
    <location>
        <begin position="1138"/>
        <end position="1156"/>
    </location>
</feature>
<dbReference type="Proteomes" id="UP000009168">
    <property type="component" value="Unassembled WGS sequence"/>
</dbReference>
<dbReference type="SUPFAM" id="SSF50978">
    <property type="entry name" value="WD40 repeat-like"/>
    <property type="match status" value="1"/>
</dbReference>
<dbReference type="RefSeq" id="XP_001015711.1">
    <property type="nucleotide sequence ID" value="XM_001015711.2"/>
</dbReference>
<dbReference type="SMART" id="SM00320">
    <property type="entry name" value="WD40"/>
    <property type="match status" value="3"/>
</dbReference>
<evidence type="ECO:0000256" key="1">
    <source>
        <dbReference type="PROSITE-ProRule" id="PRU00221"/>
    </source>
</evidence>
<dbReference type="STRING" id="312017.Q23FZ4"/>
<dbReference type="Gene3D" id="2.130.10.10">
    <property type="entry name" value="YVTN repeat-like/Quinoprotein amine dehydrogenase"/>
    <property type="match status" value="1"/>
</dbReference>
<feature type="region of interest" description="Disordered" evidence="3">
    <location>
        <begin position="818"/>
        <end position="839"/>
    </location>
</feature>
<organism evidence="4 5">
    <name type="scientific">Tetrahymena thermophila (strain SB210)</name>
    <dbReference type="NCBI Taxonomy" id="312017"/>
    <lineage>
        <taxon>Eukaryota</taxon>
        <taxon>Sar</taxon>
        <taxon>Alveolata</taxon>
        <taxon>Ciliophora</taxon>
        <taxon>Intramacronucleata</taxon>
        <taxon>Oligohymenophorea</taxon>
        <taxon>Hymenostomatida</taxon>
        <taxon>Tetrahymenina</taxon>
        <taxon>Tetrahymenidae</taxon>
        <taxon>Tetrahymena</taxon>
    </lineage>
</organism>
<gene>
    <name evidence="4" type="ORF">TTHERM_00077700</name>
</gene>
<evidence type="ECO:0000256" key="3">
    <source>
        <dbReference type="SAM" id="MobiDB-lite"/>
    </source>
</evidence>
<protein>
    <submittedName>
        <fullName evidence="4">Uncharacterized protein</fullName>
    </submittedName>
</protein>
<dbReference type="PROSITE" id="PS50082">
    <property type="entry name" value="WD_REPEATS_2"/>
    <property type="match status" value="1"/>
</dbReference>
<feature type="coiled-coil region" evidence="2">
    <location>
        <begin position="683"/>
        <end position="728"/>
    </location>
</feature>
<reference evidence="5" key="1">
    <citation type="journal article" date="2006" name="PLoS Biol.">
        <title>Macronuclear genome sequence of the ciliate Tetrahymena thermophila, a model eukaryote.</title>
        <authorList>
            <person name="Eisen J.A."/>
            <person name="Coyne R.S."/>
            <person name="Wu M."/>
            <person name="Wu D."/>
            <person name="Thiagarajan M."/>
            <person name="Wortman J.R."/>
            <person name="Badger J.H."/>
            <person name="Ren Q."/>
            <person name="Amedeo P."/>
            <person name="Jones K.M."/>
            <person name="Tallon L.J."/>
            <person name="Delcher A.L."/>
            <person name="Salzberg S.L."/>
            <person name="Silva J.C."/>
            <person name="Haas B.J."/>
            <person name="Majoros W.H."/>
            <person name="Farzad M."/>
            <person name="Carlton J.M."/>
            <person name="Smith R.K. Jr."/>
            <person name="Garg J."/>
            <person name="Pearlman R.E."/>
            <person name="Karrer K.M."/>
            <person name="Sun L."/>
            <person name="Manning G."/>
            <person name="Elde N.C."/>
            <person name="Turkewitz A.P."/>
            <person name="Asai D.J."/>
            <person name="Wilkes D.E."/>
            <person name="Wang Y."/>
            <person name="Cai H."/>
            <person name="Collins K."/>
            <person name="Stewart B.A."/>
            <person name="Lee S.R."/>
            <person name="Wilamowska K."/>
            <person name="Weinberg Z."/>
            <person name="Ruzzo W.L."/>
            <person name="Wloga D."/>
            <person name="Gaertig J."/>
            <person name="Frankel J."/>
            <person name="Tsao C.-C."/>
            <person name="Gorovsky M.A."/>
            <person name="Keeling P.J."/>
            <person name="Waller R.F."/>
            <person name="Patron N.J."/>
            <person name="Cherry J.M."/>
            <person name="Stover N.A."/>
            <person name="Krieger C.J."/>
            <person name="del Toro C."/>
            <person name="Ryder H.F."/>
            <person name="Williamson S.C."/>
            <person name="Barbeau R.A."/>
            <person name="Hamilton E.P."/>
            <person name="Orias E."/>
        </authorList>
    </citation>
    <scope>NUCLEOTIDE SEQUENCE [LARGE SCALE GENOMIC DNA]</scope>
    <source>
        <strain evidence="5">SB210</strain>
    </source>
</reference>
<dbReference type="HOGENOM" id="CLU_270269_0_0_1"/>